<dbReference type="InterPro" id="IPR000572">
    <property type="entry name" value="OxRdtase_Mopterin-bd_dom"/>
</dbReference>
<dbReference type="Proteomes" id="UP000271683">
    <property type="component" value="Unassembled WGS sequence"/>
</dbReference>
<keyword evidence="2" id="KW-1133">Transmembrane helix</keyword>
<dbReference type="EMBL" id="RJKL01000001">
    <property type="protein sequence ID" value="ROP30496.1"/>
    <property type="molecule type" value="Genomic_DNA"/>
</dbReference>
<evidence type="ECO:0000313" key="5">
    <source>
        <dbReference type="Proteomes" id="UP000271683"/>
    </source>
</evidence>
<feature type="transmembrane region" description="Helical" evidence="2">
    <location>
        <begin position="152"/>
        <end position="172"/>
    </location>
</feature>
<evidence type="ECO:0000259" key="3">
    <source>
        <dbReference type="Pfam" id="PF00174"/>
    </source>
</evidence>
<dbReference type="PANTHER" id="PTHR43032:SF2">
    <property type="entry name" value="BLL0505 PROTEIN"/>
    <property type="match status" value="1"/>
</dbReference>
<dbReference type="AlphaFoldDB" id="A0A3N1GK43"/>
<proteinExistence type="predicted"/>
<dbReference type="OrthoDB" id="5241952at2"/>
<keyword evidence="2" id="KW-0812">Transmembrane</keyword>
<dbReference type="GO" id="GO:0016491">
    <property type="term" value="F:oxidoreductase activity"/>
    <property type="evidence" value="ECO:0007669"/>
    <property type="project" value="InterPro"/>
</dbReference>
<reference evidence="4 5" key="1">
    <citation type="submission" date="2018-11" db="EMBL/GenBank/DDBJ databases">
        <title>Sequencing the genomes of 1000 actinobacteria strains.</title>
        <authorList>
            <person name="Klenk H.-P."/>
        </authorList>
    </citation>
    <scope>NUCLEOTIDE SEQUENCE [LARGE SCALE GENOMIC DNA]</scope>
    <source>
        <strain evidence="4 5">DSM 43634</strain>
    </source>
</reference>
<dbReference type="PRINTS" id="PR00407">
    <property type="entry name" value="EUMOPTERIN"/>
</dbReference>
<feature type="transmembrane region" description="Helical" evidence="2">
    <location>
        <begin position="75"/>
        <end position="97"/>
    </location>
</feature>
<feature type="transmembrane region" description="Helical" evidence="2">
    <location>
        <begin position="118"/>
        <end position="140"/>
    </location>
</feature>
<dbReference type="RefSeq" id="WP_084557943.1">
    <property type="nucleotide sequence ID" value="NZ_RJKL01000001.1"/>
</dbReference>
<dbReference type="SUPFAM" id="SSF56524">
    <property type="entry name" value="Oxidoreductase molybdopterin-binding domain"/>
    <property type="match status" value="1"/>
</dbReference>
<name>A0A3N1GK43_9ACTN</name>
<sequence length="391" mass="41983">MVRVFGKDLRLANLAQPQAFNSSLRSKRLTSQLGILLGIAFAVCFVTGLISHFIQHPPGWFWWPSRPANLYRVTQGLHVMTGLACVPLLGAKLWSVYPLLFERPPLRSIIHAVERASIAVLVAAALFQVVGGVLNIARWYDALPYFFTAGHYWVAWLAVGALVVHIGVKLPAVRNALSRPNPTESGDGLTRRWLLTTVGAAAGVITLATAGQTLPPLARVSPLAPRRPTAGPQGLPVNKTAAGANVRDRALDPAYRLIVAGPGREVALSLGDLSALPQHTVVLPIACVEGWSASGAWSGVRLRDLAELVGADPALVSAEIESLERGGRYRRSTVPSTHVRDSWTLIALGLNGAPLHLDHGYPARLVAPNRPGVLQTKWVSRISLRKGGQQS</sequence>
<feature type="transmembrane region" description="Helical" evidence="2">
    <location>
        <begin position="33"/>
        <end position="55"/>
    </location>
</feature>
<dbReference type="Pfam" id="PF00174">
    <property type="entry name" value="Oxidored_molyb"/>
    <property type="match status" value="1"/>
</dbReference>
<evidence type="ECO:0000313" key="4">
    <source>
        <dbReference type="EMBL" id="ROP30496.1"/>
    </source>
</evidence>
<organism evidence="4 5">
    <name type="scientific">Couchioplanes caeruleus</name>
    <dbReference type="NCBI Taxonomy" id="56438"/>
    <lineage>
        <taxon>Bacteria</taxon>
        <taxon>Bacillati</taxon>
        <taxon>Actinomycetota</taxon>
        <taxon>Actinomycetes</taxon>
        <taxon>Micromonosporales</taxon>
        <taxon>Micromonosporaceae</taxon>
        <taxon>Couchioplanes</taxon>
    </lineage>
</organism>
<dbReference type="PANTHER" id="PTHR43032">
    <property type="entry name" value="PROTEIN-METHIONINE-SULFOXIDE REDUCTASE"/>
    <property type="match status" value="1"/>
</dbReference>
<keyword evidence="2" id="KW-0472">Membrane</keyword>
<dbReference type="InterPro" id="IPR008335">
    <property type="entry name" value="Mopterin_OxRdtase_euk"/>
</dbReference>
<comment type="caution">
    <text evidence="4">The sequence shown here is derived from an EMBL/GenBank/DDBJ whole genome shotgun (WGS) entry which is preliminary data.</text>
</comment>
<gene>
    <name evidence="4" type="ORF">EDD30_3351</name>
</gene>
<protein>
    <submittedName>
        <fullName evidence="4">Molybdopterin-dependent oxidoreductase-like protein</fullName>
    </submittedName>
</protein>
<accession>A0A3N1GK43</accession>
<dbReference type="InterPro" id="IPR036374">
    <property type="entry name" value="OxRdtase_Mopterin-bd_sf"/>
</dbReference>
<dbReference type="Gene3D" id="3.90.420.10">
    <property type="entry name" value="Oxidoreductase, molybdopterin-binding domain"/>
    <property type="match status" value="1"/>
</dbReference>
<feature type="domain" description="Oxidoreductase molybdopterin-binding" evidence="3">
    <location>
        <begin position="254"/>
        <end position="386"/>
    </location>
</feature>
<feature type="region of interest" description="Disordered" evidence="1">
    <location>
        <begin position="221"/>
        <end position="241"/>
    </location>
</feature>
<evidence type="ECO:0000256" key="2">
    <source>
        <dbReference type="SAM" id="Phobius"/>
    </source>
</evidence>
<feature type="transmembrane region" description="Helical" evidence="2">
    <location>
        <begin position="193"/>
        <end position="211"/>
    </location>
</feature>
<evidence type="ECO:0000256" key="1">
    <source>
        <dbReference type="SAM" id="MobiDB-lite"/>
    </source>
</evidence>
<dbReference type="CDD" id="cd00321">
    <property type="entry name" value="SO_family_Moco"/>
    <property type="match status" value="1"/>
</dbReference>